<evidence type="ECO:0000313" key="5">
    <source>
        <dbReference type="Proteomes" id="UP000619479"/>
    </source>
</evidence>
<gene>
    <name evidence="4" type="ORF">Acy02nite_88310</name>
</gene>
<dbReference type="InterPro" id="IPR003018">
    <property type="entry name" value="GAF"/>
</dbReference>
<sequence length="283" mass="30460">MFAVTVRILRSLDVEVQPCHSVRNGFPVASAACHCAGVVWRRVAAMDERVAAIRQLIESAPAPRGNGDGLLHRVCAAATQSLQASGAGISVMTENGTRGVYAASDPLTERMEELQFVLGEGPCWDAFALRRPVLVPDLGSESPGRWPMYLPTAWDGGIRAVFSFPLQMGAVRLGVLDVFRKRPGSLISAELGTALAFAEVTTTALLDQHEDATTGGFGDVLADAGDYRAQMFQAQGMVMVQLGVSLGEAMVQMRAYAFAHGRRLEEVAHDVVARRLQFDRDSS</sequence>
<dbReference type="Pfam" id="PF13185">
    <property type="entry name" value="GAF_2"/>
    <property type="match status" value="1"/>
</dbReference>
<dbReference type="InterPro" id="IPR036388">
    <property type="entry name" value="WH-like_DNA-bd_sf"/>
</dbReference>
<dbReference type="AlphaFoldDB" id="A0A919IRM0"/>
<dbReference type="InterPro" id="IPR005561">
    <property type="entry name" value="ANTAR"/>
</dbReference>
<evidence type="ECO:0000256" key="1">
    <source>
        <dbReference type="ARBA" id="ARBA00023015"/>
    </source>
</evidence>
<proteinExistence type="predicted"/>
<comment type="caution">
    <text evidence="4">The sequence shown here is derived from an EMBL/GenBank/DDBJ whole genome shotgun (WGS) entry which is preliminary data.</text>
</comment>
<feature type="domain" description="ANTAR" evidence="3">
    <location>
        <begin position="205"/>
        <end position="272"/>
    </location>
</feature>
<evidence type="ECO:0000313" key="4">
    <source>
        <dbReference type="EMBL" id="GID70950.1"/>
    </source>
</evidence>
<dbReference type="Gene3D" id="3.30.450.40">
    <property type="match status" value="1"/>
</dbReference>
<keyword evidence="5" id="KW-1185">Reference proteome</keyword>
<reference evidence="4" key="1">
    <citation type="submission" date="2021-01" db="EMBL/GenBank/DDBJ databases">
        <title>Whole genome shotgun sequence of Actinoplanes cyaneus NBRC 14990.</title>
        <authorList>
            <person name="Komaki H."/>
            <person name="Tamura T."/>
        </authorList>
    </citation>
    <scope>NUCLEOTIDE SEQUENCE</scope>
    <source>
        <strain evidence="4">NBRC 14990</strain>
    </source>
</reference>
<dbReference type="SMART" id="SM01012">
    <property type="entry name" value="ANTAR"/>
    <property type="match status" value="1"/>
</dbReference>
<accession>A0A919IRM0</accession>
<evidence type="ECO:0000256" key="2">
    <source>
        <dbReference type="ARBA" id="ARBA00023163"/>
    </source>
</evidence>
<dbReference type="InterPro" id="IPR029016">
    <property type="entry name" value="GAF-like_dom_sf"/>
</dbReference>
<dbReference type="SUPFAM" id="SSF55781">
    <property type="entry name" value="GAF domain-like"/>
    <property type="match status" value="1"/>
</dbReference>
<keyword evidence="1" id="KW-0805">Transcription regulation</keyword>
<dbReference type="GO" id="GO:0003723">
    <property type="term" value="F:RNA binding"/>
    <property type="evidence" value="ECO:0007669"/>
    <property type="project" value="InterPro"/>
</dbReference>
<protein>
    <submittedName>
        <fullName evidence="4">GAF domain-containing protein</fullName>
    </submittedName>
</protein>
<dbReference type="Pfam" id="PF03861">
    <property type="entry name" value="ANTAR"/>
    <property type="match status" value="1"/>
</dbReference>
<dbReference type="Gene3D" id="1.10.10.10">
    <property type="entry name" value="Winged helix-like DNA-binding domain superfamily/Winged helix DNA-binding domain"/>
    <property type="match status" value="1"/>
</dbReference>
<name>A0A919IRM0_9ACTN</name>
<dbReference type="EMBL" id="BOMH01000089">
    <property type="protein sequence ID" value="GID70950.1"/>
    <property type="molecule type" value="Genomic_DNA"/>
</dbReference>
<keyword evidence="2" id="KW-0804">Transcription</keyword>
<organism evidence="4 5">
    <name type="scientific">Actinoplanes cyaneus</name>
    <dbReference type="NCBI Taxonomy" id="52696"/>
    <lineage>
        <taxon>Bacteria</taxon>
        <taxon>Bacillati</taxon>
        <taxon>Actinomycetota</taxon>
        <taxon>Actinomycetes</taxon>
        <taxon>Micromonosporales</taxon>
        <taxon>Micromonosporaceae</taxon>
        <taxon>Actinoplanes</taxon>
    </lineage>
</organism>
<evidence type="ECO:0000259" key="3">
    <source>
        <dbReference type="SMART" id="SM01012"/>
    </source>
</evidence>
<dbReference type="Proteomes" id="UP000619479">
    <property type="component" value="Unassembled WGS sequence"/>
</dbReference>